<comment type="caution">
    <text evidence="7">The sequence shown here is derived from an EMBL/GenBank/DDBJ whole genome shotgun (WGS) entry which is preliminary data.</text>
</comment>
<sequence length="234" mass="24480">MSGLIESASGILAASEQRVEAAAQNVSNASTPGYKRQITFAETLMRTAPAQGSAASLRDAPVQLHITHDRAQGKLRETGNPLDLAIFGPGYVQLRDGDRITYSRGGAFAIGPDGTLVDDSGRVLQQAGGGDLTLGGTNPQIMGDGSVIENGLPVAAIALFETDNPRAPFTPSAMHEATASTIRQGQLESANVVMSDEMVAMMSATRQAESGARLVQFYDQLIGQAITTFSRSGK</sequence>
<keyword evidence="3 4" id="KW-0975">Bacterial flagellum</keyword>
<dbReference type="InterPro" id="IPR037925">
    <property type="entry name" value="FlgE/F/G-like"/>
</dbReference>
<keyword evidence="7" id="KW-0282">Flagellum</keyword>
<dbReference type="PANTHER" id="PTHR30435:SF19">
    <property type="entry name" value="FLAGELLAR BASAL-BODY ROD PROTEIN FLGG"/>
    <property type="match status" value="1"/>
</dbReference>
<name>U2ZZF7_9SPHN</name>
<dbReference type="PANTHER" id="PTHR30435">
    <property type="entry name" value="FLAGELLAR PROTEIN"/>
    <property type="match status" value="1"/>
</dbReference>
<evidence type="ECO:0000259" key="6">
    <source>
        <dbReference type="Pfam" id="PF06429"/>
    </source>
</evidence>
<proteinExistence type="inferred from homology"/>
<dbReference type="OrthoDB" id="9804559at2"/>
<dbReference type="GO" id="GO:0071978">
    <property type="term" value="P:bacterial-type flagellum-dependent swarming motility"/>
    <property type="evidence" value="ECO:0007669"/>
    <property type="project" value="TreeGrafter"/>
</dbReference>
<dbReference type="InterPro" id="IPR010930">
    <property type="entry name" value="Flg_bb/hook_C_dom"/>
</dbReference>
<keyword evidence="7" id="KW-0969">Cilium</keyword>
<dbReference type="eggNOG" id="COG4786">
    <property type="taxonomic scope" value="Bacteria"/>
</dbReference>
<comment type="similarity">
    <text evidence="2 4">Belongs to the flagella basal body rod proteins family.</text>
</comment>
<dbReference type="GO" id="GO:0009425">
    <property type="term" value="C:bacterial-type flagellum basal body"/>
    <property type="evidence" value="ECO:0007669"/>
    <property type="project" value="UniProtKB-SubCell"/>
</dbReference>
<dbReference type="Pfam" id="PF06429">
    <property type="entry name" value="Flg_bbr_C"/>
    <property type="match status" value="1"/>
</dbReference>
<keyword evidence="8" id="KW-1185">Reference proteome</keyword>
<organism evidence="7 8">
    <name type="scientific">Caenibius tardaugens NBRC 16725</name>
    <dbReference type="NCBI Taxonomy" id="1219035"/>
    <lineage>
        <taxon>Bacteria</taxon>
        <taxon>Pseudomonadati</taxon>
        <taxon>Pseudomonadota</taxon>
        <taxon>Alphaproteobacteria</taxon>
        <taxon>Sphingomonadales</taxon>
        <taxon>Erythrobacteraceae</taxon>
        <taxon>Caenibius</taxon>
    </lineage>
</organism>
<evidence type="ECO:0000313" key="8">
    <source>
        <dbReference type="Proteomes" id="UP000016568"/>
    </source>
</evidence>
<accession>U2ZZF7</accession>
<feature type="domain" description="Flagellar basal body rod protein N-terminal" evidence="5">
    <location>
        <begin position="8"/>
        <end position="35"/>
    </location>
</feature>
<dbReference type="Proteomes" id="UP000016568">
    <property type="component" value="Unassembled WGS sequence"/>
</dbReference>
<dbReference type="RefSeq" id="WP_021691592.1">
    <property type="nucleotide sequence ID" value="NZ_BASZ01000012.1"/>
</dbReference>
<feature type="domain" description="Flagellar basal-body/hook protein C-terminal" evidence="6">
    <location>
        <begin position="183"/>
        <end position="226"/>
    </location>
</feature>
<evidence type="ECO:0000256" key="1">
    <source>
        <dbReference type="ARBA" id="ARBA00004117"/>
    </source>
</evidence>
<gene>
    <name evidence="7" type="primary">flhO</name>
    <name evidence="7" type="ORF">NT2_12_00380</name>
</gene>
<keyword evidence="7" id="KW-0966">Cell projection</keyword>
<evidence type="ECO:0000313" key="7">
    <source>
        <dbReference type="EMBL" id="GAD50774.1"/>
    </source>
</evidence>
<dbReference type="NCBIfam" id="TIGR03506">
    <property type="entry name" value="FlgEFG_subfam"/>
    <property type="match status" value="1"/>
</dbReference>
<evidence type="ECO:0000256" key="4">
    <source>
        <dbReference type="RuleBase" id="RU362116"/>
    </source>
</evidence>
<dbReference type="AlphaFoldDB" id="U2ZZF7"/>
<reference evidence="7 8" key="1">
    <citation type="submission" date="2013-09" db="EMBL/GenBank/DDBJ databases">
        <title>Whole genome shotgun sequence of Novosphingobium tardaugens NBRC 16725.</title>
        <authorList>
            <person name="Isaki S."/>
            <person name="Hosoyama A."/>
            <person name="Tsuchikane K."/>
            <person name="Katsumata H."/>
            <person name="Ando Y."/>
            <person name="Yamazaki S."/>
            <person name="Fujita N."/>
        </authorList>
    </citation>
    <scope>NUCLEOTIDE SEQUENCE [LARGE SCALE GENOMIC DNA]</scope>
    <source>
        <strain evidence="7 8">NBRC 16725</strain>
    </source>
</reference>
<dbReference type="EMBL" id="BASZ01000012">
    <property type="protein sequence ID" value="GAD50774.1"/>
    <property type="molecule type" value="Genomic_DNA"/>
</dbReference>
<dbReference type="Pfam" id="PF00460">
    <property type="entry name" value="Flg_bb_rod"/>
    <property type="match status" value="1"/>
</dbReference>
<dbReference type="InterPro" id="IPR020013">
    <property type="entry name" value="Flagellar_FlgE/F/G"/>
</dbReference>
<comment type="subcellular location">
    <subcellularLocation>
        <location evidence="1 4">Bacterial flagellum basal body</location>
    </subcellularLocation>
</comment>
<protein>
    <submittedName>
        <fullName evidence="7">Flagellar hook-basal body complex protein FlhO</fullName>
    </submittedName>
</protein>
<evidence type="ECO:0000259" key="5">
    <source>
        <dbReference type="Pfam" id="PF00460"/>
    </source>
</evidence>
<dbReference type="SUPFAM" id="SSF117143">
    <property type="entry name" value="Flagellar hook protein flgE"/>
    <property type="match status" value="1"/>
</dbReference>
<evidence type="ECO:0000256" key="3">
    <source>
        <dbReference type="ARBA" id="ARBA00023143"/>
    </source>
</evidence>
<evidence type="ECO:0000256" key="2">
    <source>
        <dbReference type="ARBA" id="ARBA00009677"/>
    </source>
</evidence>
<dbReference type="KEGG" id="ntd:EGO55_11020"/>
<dbReference type="InterPro" id="IPR001444">
    <property type="entry name" value="Flag_bb_rod_N"/>
</dbReference>